<keyword evidence="4" id="KW-1185">Reference proteome</keyword>
<evidence type="ECO:0000313" key="3">
    <source>
        <dbReference type="EMBL" id="CEO97390.1"/>
    </source>
</evidence>
<name>A0A0G4IQA5_PLABS</name>
<feature type="transmembrane region" description="Helical" evidence="2">
    <location>
        <begin position="69"/>
        <end position="91"/>
    </location>
</feature>
<dbReference type="Proteomes" id="UP000039324">
    <property type="component" value="Unassembled WGS sequence"/>
</dbReference>
<evidence type="ECO:0000256" key="2">
    <source>
        <dbReference type="SAM" id="Phobius"/>
    </source>
</evidence>
<evidence type="ECO:0000313" key="4">
    <source>
        <dbReference type="Proteomes" id="UP000039324"/>
    </source>
</evidence>
<keyword evidence="2" id="KW-1133">Transmembrane helix</keyword>
<gene>
    <name evidence="3" type="ORF">PBRA_000735</name>
</gene>
<dbReference type="EMBL" id="CDSF01000079">
    <property type="protein sequence ID" value="CEO97390.1"/>
    <property type="molecule type" value="Genomic_DNA"/>
</dbReference>
<evidence type="ECO:0000256" key="1">
    <source>
        <dbReference type="SAM" id="MobiDB-lite"/>
    </source>
</evidence>
<accession>A0A0G4IQA5</accession>
<organism evidence="3 4">
    <name type="scientific">Plasmodiophora brassicae</name>
    <name type="common">Clubroot disease agent</name>
    <dbReference type="NCBI Taxonomy" id="37360"/>
    <lineage>
        <taxon>Eukaryota</taxon>
        <taxon>Sar</taxon>
        <taxon>Rhizaria</taxon>
        <taxon>Endomyxa</taxon>
        <taxon>Phytomyxea</taxon>
        <taxon>Plasmodiophorida</taxon>
        <taxon>Plasmodiophoridae</taxon>
        <taxon>Plasmodiophora</taxon>
    </lineage>
</organism>
<reference evidence="3 4" key="1">
    <citation type="submission" date="2015-02" db="EMBL/GenBank/DDBJ databases">
        <authorList>
            <person name="Chooi Y.-H."/>
        </authorList>
    </citation>
    <scope>NUCLEOTIDE SEQUENCE [LARGE SCALE GENOMIC DNA]</scope>
    <source>
        <strain evidence="3">E3</strain>
    </source>
</reference>
<dbReference type="AlphaFoldDB" id="A0A0G4IQA5"/>
<protein>
    <submittedName>
        <fullName evidence="3">Uncharacterized protein</fullName>
    </submittedName>
</protein>
<sequence length="226" mass="25537">MAEIRHIGWSKQIVAVITRAEVRINARICQVFRAMHRARRPRPRRVPLRHGRTAARPHGCHRRRRLRSLLIAQPAMPAVLIFVFGHLPLVLLRRCQGPTEAEPEPPKTTRRRMERGSATFWGDRPRPALQPGSKWMPIGRSRSRSGMAAGLRKTLSLERETRRSCQCRRSRARTIPNVNIKTTAETTTAIVEDGGRDDRGGCVATPCEPCRLLVARLTLEAIEASS</sequence>
<proteinExistence type="predicted"/>
<keyword evidence="2" id="KW-0812">Transmembrane</keyword>
<keyword evidence="2" id="KW-0472">Membrane</keyword>
<feature type="region of interest" description="Disordered" evidence="1">
    <location>
        <begin position="119"/>
        <end position="152"/>
    </location>
</feature>